<evidence type="ECO:0000256" key="5">
    <source>
        <dbReference type="PROSITE-ProRule" id="PRU10137"/>
    </source>
</evidence>
<dbReference type="CDD" id="cd00338">
    <property type="entry name" value="Ser_Recombinase"/>
    <property type="match status" value="1"/>
</dbReference>
<dbReference type="InterPro" id="IPR036162">
    <property type="entry name" value="Resolvase-like_N_sf"/>
</dbReference>
<sequence length="588" mass="67419">MNSKQTVPLRAAVYLRVSTDDQIEKYGIPLQKAAVDAVINSKGKLDDGSPAMVLAGEQYIYKDEGVSGADPLDERPAFLRMKEDIENAPEGEKPFDIVAVYRIDRFARKLKILLEVIEYYEAHDIQFISANESIDTSTPFGKAMLGIIGVIAELERETTKARTQAGKVQAIERGVYMGAQAPYGYLKDKDKHLQVFAPESKVVEEIFELFVSQKKNTQQIADYLASKKILTPLPSAVHYGKRRKGRTKVNDEYFWRDSTVRGIVKDEIYLGIYYYNKHEGKKRLDKSLWKKSPTEHDSIIDYGTFSMAQQRIKEDVALRNSAKAVENHLYLLSGLLKCHACYDPYSGRDPLNWSGTSKVIKKNGKRAYYYHCGAKNSKKYSTVCKAIPFPADEIEAFVTQFIKDLLSDPENVYRHINTLQSTKMDKRKLLKRQVDITKMLNRIPGSRQNIKRMYGKGDITDADYDERMANVKKQEADLRKDLLVIQGQIGEDKISEIYASTFKLFAKKYKPFLDGLMTDRQEVSDLIHLIVDRVNVYTRKATKKDKIAGRKKEDQVIPYQVRIDLRLPQDIMQRLARQGKFEVRNDNL</sequence>
<gene>
    <name evidence="8" type="ORF">A2397_05310</name>
</gene>
<evidence type="ECO:0000256" key="1">
    <source>
        <dbReference type="ARBA" id="ARBA00022908"/>
    </source>
</evidence>
<feature type="domain" description="Recombinase" evidence="7">
    <location>
        <begin position="182"/>
        <end position="318"/>
    </location>
</feature>
<feature type="active site" description="O-(5'-phospho-DNA)-serine intermediate" evidence="4 5">
    <location>
        <position position="18"/>
    </location>
</feature>
<accession>A0A1F4ZU01</accession>
<dbReference type="InterPro" id="IPR011109">
    <property type="entry name" value="DNA_bind_recombinase_dom"/>
</dbReference>
<keyword evidence="2" id="KW-0238">DNA-binding</keyword>
<keyword evidence="1" id="KW-0229">DNA integration</keyword>
<dbReference type="GO" id="GO:0003677">
    <property type="term" value="F:DNA binding"/>
    <property type="evidence" value="ECO:0007669"/>
    <property type="project" value="UniProtKB-KW"/>
</dbReference>
<evidence type="ECO:0000313" key="9">
    <source>
        <dbReference type="Proteomes" id="UP000176424"/>
    </source>
</evidence>
<dbReference type="Pfam" id="PF13408">
    <property type="entry name" value="Zn_ribbon_recom"/>
    <property type="match status" value="1"/>
</dbReference>
<keyword evidence="3" id="KW-0233">DNA recombination</keyword>
<dbReference type="PROSITE" id="PS51736">
    <property type="entry name" value="RECOMBINASES_3"/>
    <property type="match status" value="1"/>
</dbReference>
<dbReference type="SMART" id="SM00857">
    <property type="entry name" value="Resolvase"/>
    <property type="match status" value="1"/>
</dbReference>
<dbReference type="InterPro" id="IPR038109">
    <property type="entry name" value="DNA_bind_recomb_sf"/>
</dbReference>
<dbReference type="PROSITE" id="PS00397">
    <property type="entry name" value="RECOMBINASES_1"/>
    <property type="match status" value="1"/>
</dbReference>
<dbReference type="Pfam" id="PF00239">
    <property type="entry name" value="Resolvase"/>
    <property type="match status" value="1"/>
</dbReference>
<dbReference type="Pfam" id="PF07508">
    <property type="entry name" value="Recombinase"/>
    <property type="match status" value="1"/>
</dbReference>
<evidence type="ECO:0000259" key="7">
    <source>
        <dbReference type="PROSITE" id="PS51737"/>
    </source>
</evidence>
<dbReference type="PANTHER" id="PTHR30461:SF23">
    <property type="entry name" value="DNA RECOMBINASE-RELATED"/>
    <property type="match status" value="1"/>
</dbReference>
<dbReference type="GO" id="GO:0015074">
    <property type="term" value="P:DNA integration"/>
    <property type="evidence" value="ECO:0007669"/>
    <property type="project" value="UniProtKB-KW"/>
</dbReference>
<feature type="domain" description="Resolvase/invertase-type recombinase catalytic" evidence="6">
    <location>
        <begin position="10"/>
        <end position="174"/>
    </location>
</feature>
<dbReference type="EMBL" id="MEXR01000048">
    <property type="protein sequence ID" value="OGD08834.1"/>
    <property type="molecule type" value="Genomic_DNA"/>
</dbReference>
<protein>
    <submittedName>
        <fullName evidence="8">Uncharacterized protein</fullName>
    </submittedName>
</protein>
<evidence type="ECO:0000256" key="2">
    <source>
        <dbReference type="ARBA" id="ARBA00023125"/>
    </source>
</evidence>
<dbReference type="Proteomes" id="UP000176424">
    <property type="component" value="Unassembled WGS sequence"/>
</dbReference>
<dbReference type="PANTHER" id="PTHR30461">
    <property type="entry name" value="DNA-INVERTASE FROM LAMBDOID PROPHAGE"/>
    <property type="match status" value="1"/>
</dbReference>
<dbReference type="PROSITE" id="PS51737">
    <property type="entry name" value="RECOMBINASE_DNA_BIND"/>
    <property type="match status" value="1"/>
</dbReference>
<evidence type="ECO:0000256" key="3">
    <source>
        <dbReference type="ARBA" id="ARBA00023172"/>
    </source>
</evidence>
<dbReference type="InterPro" id="IPR025827">
    <property type="entry name" value="Zn_ribbon_recom_dom"/>
</dbReference>
<dbReference type="GO" id="GO:0000150">
    <property type="term" value="F:DNA strand exchange activity"/>
    <property type="evidence" value="ECO:0007669"/>
    <property type="project" value="InterPro"/>
</dbReference>
<proteinExistence type="predicted"/>
<name>A0A1F4ZU01_9BACT</name>
<dbReference type="InterPro" id="IPR006118">
    <property type="entry name" value="Recombinase_CS"/>
</dbReference>
<dbReference type="AlphaFoldDB" id="A0A1F4ZU01"/>
<dbReference type="InterPro" id="IPR050639">
    <property type="entry name" value="SSR_resolvase"/>
</dbReference>
<evidence type="ECO:0000256" key="4">
    <source>
        <dbReference type="PIRSR" id="PIRSR606118-50"/>
    </source>
</evidence>
<dbReference type="SUPFAM" id="SSF53041">
    <property type="entry name" value="Resolvase-like"/>
    <property type="match status" value="1"/>
</dbReference>
<evidence type="ECO:0000259" key="6">
    <source>
        <dbReference type="PROSITE" id="PS51736"/>
    </source>
</evidence>
<organism evidence="8 9">
    <name type="scientific">Candidatus Amesbacteria bacterium RIFOXYB1_FULL_44_23</name>
    <dbReference type="NCBI Taxonomy" id="1797263"/>
    <lineage>
        <taxon>Bacteria</taxon>
        <taxon>Candidatus Amesiibacteriota</taxon>
    </lineage>
</organism>
<dbReference type="InterPro" id="IPR006119">
    <property type="entry name" value="Resolv_N"/>
</dbReference>
<reference evidence="8 9" key="1">
    <citation type="journal article" date="2016" name="Nat. Commun.">
        <title>Thousands of microbial genomes shed light on interconnected biogeochemical processes in an aquifer system.</title>
        <authorList>
            <person name="Anantharaman K."/>
            <person name="Brown C.T."/>
            <person name="Hug L.A."/>
            <person name="Sharon I."/>
            <person name="Castelle C.J."/>
            <person name="Probst A.J."/>
            <person name="Thomas B.C."/>
            <person name="Singh A."/>
            <person name="Wilkins M.J."/>
            <person name="Karaoz U."/>
            <person name="Brodie E.L."/>
            <person name="Williams K.H."/>
            <person name="Hubbard S.S."/>
            <person name="Banfield J.F."/>
        </authorList>
    </citation>
    <scope>NUCLEOTIDE SEQUENCE [LARGE SCALE GENOMIC DNA]</scope>
</reference>
<dbReference type="Gene3D" id="3.40.50.1390">
    <property type="entry name" value="Resolvase, N-terminal catalytic domain"/>
    <property type="match status" value="1"/>
</dbReference>
<dbReference type="STRING" id="1797263.A2397_05310"/>
<dbReference type="Gene3D" id="3.90.1750.20">
    <property type="entry name" value="Putative Large Serine Recombinase, Chain B, Domain 2"/>
    <property type="match status" value="1"/>
</dbReference>
<comment type="caution">
    <text evidence="8">The sequence shown here is derived from an EMBL/GenBank/DDBJ whole genome shotgun (WGS) entry which is preliminary data.</text>
</comment>
<evidence type="ECO:0000313" key="8">
    <source>
        <dbReference type="EMBL" id="OGD08834.1"/>
    </source>
</evidence>